<dbReference type="RefSeq" id="WP_040115436.1">
    <property type="nucleotide sequence ID" value="NZ_CP006880.1"/>
</dbReference>
<evidence type="ECO:0000256" key="1">
    <source>
        <dbReference type="ARBA" id="ARBA00007896"/>
    </source>
</evidence>
<comment type="similarity">
    <text evidence="1 3">Belongs to the D-glutamate cyclase family.</text>
</comment>
<gene>
    <name evidence="4" type="ORF">RGR602_PC01136</name>
</gene>
<dbReference type="Gene3D" id="3.40.1640.10">
    <property type="entry name" value="PSTPO5379-like"/>
    <property type="match status" value="1"/>
</dbReference>
<dbReference type="PANTHER" id="PTHR32022">
    <property type="entry name" value="D-GLUTAMATE CYCLASE, MITOCHONDRIAL"/>
    <property type="match status" value="1"/>
</dbReference>
<keyword evidence="4" id="KW-0614">Plasmid</keyword>
<sequence>MIDIEHLRHINAGPAQKARERYRIGSIEPTSGVAPGFTQANMIVLPRDWAFDFLLYAQRNPKACPVLDVSDPGSHATLLAPGADLRSDLPLYRIWRDGRLAEETADATAAWAEYPDLVSFLIGCSFTFETPMAEAGIEIRHITDKSNVPMYLTNRPCRPAGRLHGNMVVSMRPIQASRVADAVTISGRFPAVHGAPIHVGTPEAIGIKDLAAPEFGDPVRIEPGEVPVFWACGVTPQAAVMASRVPFAITHAPGHMFITDIPDSAYHV</sequence>
<dbReference type="KEGG" id="rga:RGR602_PC01136"/>
<dbReference type="FunFam" id="3.30.2040.10:FF:000001">
    <property type="entry name" value="D-glutamate cyclase, mitochondrial"/>
    <property type="match status" value="1"/>
</dbReference>
<organism evidence="4 5">
    <name type="scientific">Rhizobium gallicum bv. gallicum R602sp</name>
    <dbReference type="NCBI Taxonomy" id="1041138"/>
    <lineage>
        <taxon>Bacteria</taxon>
        <taxon>Pseudomonadati</taxon>
        <taxon>Pseudomonadota</taxon>
        <taxon>Alphaproteobacteria</taxon>
        <taxon>Hyphomicrobiales</taxon>
        <taxon>Rhizobiaceae</taxon>
        <taxon>Rhizobium/Agrobacterium group</taxon>
        <taxon>Rhizobium</taxon>
    </lineage>
</organism>
<protein>
    <recommendedName>
        <fullName evidence="3">Putative hydro-lyase RGR602_PC01136</fullName>
        <ecNumber evidence="3">4.2.1.-</ecNumber>
    </recommendedName>
</protein>
<keyword evidence="2 3" id="KW-0456">Lyase</keyword>
<dbReference type="NCBIfam" id="NF003969">
    <property type="entry name" value="PRK05463.1"/>
    <property type="match status" value="1"/>
</dbReference>
<dbReference type="HAMAP" id="MF_01830">
    <property type="entry name" value="Hydro_lyase"/>
    <property type="match status" value="1"/>
</dbReference>
<evidence type="ECO:0000313" key="4">
    <source>
        <dbReference type="EMBL" id="AJD45166.1"/>
    </source>
</evidence>
<evidence type="ECO:0000256" key="3">
    <source>
        <dbReference type="HAMAP-Rule" id="MF_01830"/>
    </source>
</evidence>
<evidence type="ECO:0000256" key="2">
    <source>
        <dbReference type="ARBA" id="ARBA00023239"/>
    </source>
</evidence>
<dbReference type="InterPro" id="IPR016938">
    <property type="entry name" value="UPF0317"/>
</dbReference>
<name>A0A0B4XDK1_9HYPH</name>
<dbReference type="Pfam" id="PF07286">
    <property type="entry name" value="D-Glu_cyclase"/>
    <property type="match status" value="1"/>
</dbReference>
<dbReference type="PIRSF" id="PIRSF029755">
    <property type="entry name" value="UCP029755"/>
    <property type="match status" value="1"/>
</dbReference>
<accession>A0A0B4XDK1</accession>
<geneLocation type="plasmid" evidence="4 5">
    <name>pRgalR602c</name>
</geneLocation>
<evidence type="ECO:0000313" key="5">
    <source>
        <dbReference type="Proteomes" id="UP000031368"/>
    </source>
</evidence>
<keyword evidence="5" id="KW-1185">Reference proteome</keyword>
<dbReference type="Proteomes" id="UP000031368">
    <property type="component" value="Plasmid pRgalR602c"/>
</dbReference>
<dbReference type="PANTHER" id="PTHR32022:SF10">
    <property type="entry name" value="D-GLUTAMATE CYCLASE, MITOCHONDRIAL"/>
    <property type="match status" value="1"/>
</dbReference>
<dbReference type="InterPro" id="IPR009906">
    <property type="entry name" value="D-Glu_cyclase"/>
</dbReference>
<dbReference type="GO" id="GO:0016829">
    <property type="term" value="F:lyase activity"/>
    <property type="evidence" value="ECO:0007669"/>
    <property type="project" value="UniProtKB-KW"/>
</dbReference>
<dbReference type="EC" id="4.2.1.-" evidence="3"/>
<dbReference type="EMBL" id="CP006880">
    <property type="protein sequence ID" value="AJD45166.1"/>
    <property type="molecule type" value="Genomic_DNA"/>
</dbReference>
<dbReference type="AlphaFoldDB" id="A0A0B4XDK1"/>
<dbReference type="HOGENOM" id="CLU_059759_0_0_5"/>
<proteinExistence type="inferred from homology"/>
<dbReference type="Gene3D" id="3.30.2040.10">
    <property type="entry name" value="PSTPO5379-like domain"/>
    <property type="match status" value="1"/>
</dbReference>
<reference evidence="4 5" key="1">
    <citation type="submission" date="2013-11" db="EMBL/GenBank/DDBJ databases">
        <title>Complete genome sequence of Rhizobium gallicum bv. gallicum R602.</title>
        <authorList>
            <person name="Bustos P."/>
            <person name="Santamaria R.I."/>
            <person name="Lozano L."/>
            <person name="Acosta J.L."/>
            <person name="Ormeno-Orrillo E."/>
            <person name="Rogel M.A."/>
            <person name="Romero D."/>
            <person name="Cevallos M.A."/>
            <person name="Martinez-Romero E."/>
            <person name="Gonzalez V."/>
        </authorList>
    </citation>
    <scope>NUCLEOTIDE SEQUENCE [LARGE SCALE GENOMIC DNA]</scope>
    <source>
        <strain evidence="4 5">R602</strain>
        <plasmid evidence="4 5">pRgalR602c</plasmid>
    </source>
</reference>
<dbReference type="InterPro" id="IPR038021">
    <property type="entry name" value="Putative_hydro-lyase"/>
</dbReference>
<dbReference type="SUPFAM" id="SSF160920">
    <property type="entry name" value="PSTPO5379-like"/>
    <property type="match status" value="1"/>
</dbReference>